<dbReference type="InterPro" id="IPR013529">
    <property type="entry name" value="Glyco_hydro_42_N"/>
</dbReference>
<organism evidence="6 7">
    <name type="scientific">Pseudomonas jinjuensis</name>
    <dbReference type="NCBI Taxonomy" id="198616"/>
    <lineage>
        <taxon>Bacteria</taxon>
        <taxon>Pseudomonadati</taxon>
        <taxon>Pseudomonadota</taxon>
        <taxon>Gammaproteobacteria</taxon>
        <taxon>Pseudomonadales</taxon>
        <taxon>Pseudomonadaceae</taxon>
        <taxon>Pseudomonas</taxon>
    </lineage>
</organism>
<proteinExistence type="predicted"/>
<dbReference type="Pfam" id="PF02449">
    <property type="entry name" value="Glyco_hydro_42"/>
    <property type="match status" value="1"/>
</dbReference>
<keyword evidence="1" id="KW-0378">Hydrolase</keyword>
<dbReference type="EMBL" id="FNIJ01000015">
    <property type="protein sequence ID" value="SDO75665.1"/>
    <property type="molecule type" value="Genomic_DNA"/>
</dbReference>
<feature type="signal peptide" evidence="4">
    <location>
        <begin position="1"/>
        <end position="23"/>
    </location>
</feature>
<dbReference type="SUPFAM" id="SSF51445">
    <property type="entry name" value="(Trans)glycosidases"/>
    <property type="match status" value="1"/>
</dbReference>
<dbReference type="GO" id="GO:0009341">
    <property type="term" value="C:beta-galactosidase complex"/>
    <property type="evidence" value="ECO:0007669"/>
    <property type="project" value="InterPro"/>
</dbReference>
<feature type="domain" description="Glycoside hydrolase family 42 N-terminal" evidence="5">
    <location>
        <begin position="461"/>
        <end position="644"/>
    </location>
</feature>
<evidence type="ECO:0000256" key="3">
    <source>
        <dbReference type="SAM" id="MobiDB-lite"/>
    </source>
</evidence>
<reference evidence="7" key="1">
    <citation type="submission" date="2016-10" db="EMBL/GenBank/DDBJ databases">
        <authorList>
            <person name="Varghese N."/>
            <person name="Submissions S."/>
        </authorList>
    </citation>
    <scope>NUCLEOTIDE SEQUENCE [LARGE SCALE GENOMIC DNA]</scope>
    <source>
        <strain evidence="7">JCM 21621</strain>
    </source>
</reference>
<dbReference type="Gene3D" id="3.20.20.80">
    <property type="entry name" value="Glycosidases"/>
    <property type="match status" value="1"/>
</dbReference>
<protein>
    <submittedName>
        <fullName evidence="6">Beta-galactosidase</fullName>
    </submittedName>
</protein>
<dbReference type="STRING" id="198616.SAMN05216193_115100"/>
<dbReference type="OrthoDB" id="9760450at2"/>
<dbReference type="AlphaFoldDB" id="A0A1H0M5M1"/>
<dbReference type="Gene3D" id="2.60.120.430">
    <property type="entry name" value="Galactose-binding lectin"/>
    <property type="match status" value="1"/>
</dbReference>
<evidence type="ECO:0000313" key="6">
    <source>
        <dbReference type="EMBL" id="SDO75665.1"/>
    </source>
</evidence>
<keyword evidence="2" id="KW-0326">Glycosidase</keyword>
<evidence type="ECO:0000256" key="4">
    <source>
        <dbReference type="SAM" id="SignalP"/>
    </source>
</evidence>
<feature type="chain" id="PRO_5017260757" evidence="4">
    <location>
        <begin position="24"/>
        <end position="766"/>
    </location>
</feature>
<sequence length="766" mass="84116">MSSPRWHLPLLLSLALASAPSWAAGGNETLFNFVKPMAVVTVGTQDADLPSTTAEATPEGEILRRVNFRPASQPTLRLAPASGSWDWSQADSMSLRIQNAMDWALTLEIDIDGIDGKPGLHASVALPAGPAQTLLVPLKATSPEMFGMRTGVPMPFNLDGQRLLIATRVEGELDRSKVGAVRIYLREPKAAQDILVARFGTRSGGKELRRAYTGIIDGFGQASRGDWPEKVKSPEQLAAAWKAEGEQLQKWQRDPARYDRFGGLLGSLRFEASGFFRSEKRNGRWWLVTPDGHPFWSLGVNTVNAESSQTYVEGREYMFASLPRDGEPLAVFYGQSDDRSGVGAQQGRNFGSGRWFDFYAANRFRANGGLSGDAAAEAWRERTLQRLNGWGFNSLGNWSAPAFATSQRMPYSVPLSISGDYATVSTGYDWWGAMPDPFDPRFAMAAERAIAIAARDHREDPWLLGYYADNELAWAGREGPQARFALAFGALKLSTDSPAKRAFIKQLKDKYKEHEALAAAWGVQLGAWEDLDAPGYEAPLPDEAHPAIAEDYSAFLRLYADQYFKTLHDSLNWHAPNHLLLGPRFAVSTPEALASCAQYCDVLSFNLYVPSPQLGYDAEYVRSLDKPVLISEFHFGSRDRGPFWGGVAEVYNEQQRGESYRKFLAEALKDPQIIGAHWFQYLDQPASGRLLDGENGHIGLVGITDLPFGRFVDAVRKANQQLEKGLLKEAEAAASAEPQPPAPAAEPPAETDPAASGEQPAAAQQE</sequence>
<evidence type="ECO:0000256" key="1">
    <source>
        <dbReference type="ARBA" id="ARBA00022801"/>
    </source>
</evidence>
<dbReference type="InterPro" id="IPR017853">
    <property type="entry name" value="GH"/>
</dbReference>
<evidence type="ECO:0000259" key="5">
    <source>
        <dbReference type="Pfam" id="PF02449"/>
    </source>
</evidence>
<evidence type="ECO:0000256" key="2">
    <source>
        <dbReference type="ARBA" id="ARBA00023295"/>
    </source>
</evidence>
<dbReference type="GO" id="GO:0005975">
    <property type="term" value="P:carbohydrate metabolic process"/>
    <property type="evidence" value="ECO:0007669"/>
    <property type="project" value="InterPro"/>
</dbReference>
<dbReference type="GO" id="GO:0004565">
    <property type="term" value="F:beta-galactosidase activity"/>
    <property type="evidence" value="ECO:0007669"/>
    <property type="project" value="InterPro"/>
</dbReference>
<name>A0A1H0M5M1_9PSED</name>
<keyword evidence="4" id="KW-0732">Signal</keyword>
<keyword evidence="7" id="KW-1185">Reference proteome</keyword>
<feature type="region of interest" description="Disordered" evidence="3">
    <location>
        <begin position="726"/>
        <end position="766"/>
    </location>
</feature>
<evidence type="ECO:0000313" key="7">
    <source>
        <dbReference type="Proteomes" id="UP000242957"/>
    </source>
</evidence>
<accession>A0A1H0M5M1</accession>
<dbReference type="Proteomes" id="UP000242957">
    <property type="component" value="Unassembled WGS sequence"/>
</dbReference>
<gene>
    <name evidence="6" type="ORF">SAMN05216193_115100</name>
</gene>
<dbReference type="RefSeq" id="WP_084313735.1">
    <property type="nucleotide sequence ID" value="NZ_FNIJ01000015.1"/>
</dbReference>